<name>A0A346Y6G9_9ACTN</name>
<keyword evidence="2" id="KW-1133">Transmembrane helix</keyword>
<dbReference type="KEGG" id="euz:DVS28_b0296"/>
<keyword evidence="4" id="KW-1185">Reference proteome</keyword>
<evidence type="ECO:0000313" key="3">
    <source>
        <dbReference type="EMBL" id="AXV10066.1"/>
    </source>
</evidence>
<gene>
    <name evidence="3" type="ORF">DVS28_b0296</name>
</gene>
<proteinExistence type="predicted"/>
<keyword evidence="3" id="KW-0614">Plasmid</keyword>
<feature type="transmembrane region" description="Helical" evidence="2">
    <location>
        <begin position="52"/>
        <end position="69"/>
    </location>
</feature>
<organism evidence="3 4">
    <name type="scientific">Euzebya pacifica</name>
    <dbReference type="NCBI Taxonomy" id="1608957"/>
    <lineage>
        <taxon>Bacteria</taxon>
        <taxon>Bacillati</taxon>
        <taxon>Actinomycetota</taxon>
        <taxon>Nitriliruptoria</taxon>
        <taxon>Euzebyales</taxon>
    </lineage>
</organism>
<geneLocation type="plasmid" evidence="4">
    <name>pedy32-46i</name>
</geneLocation>
<evidence type="ECO:0000313" key="4">
    <source>
        <dbReference type="Proteomes" id="UP000264006"/>
    </source>
</evidence>
<evidence type="ECO:0000256" key="1">
    <source>
        <dbReference type="SAM" id="MobiDB-lite"/>
    </source>
</evidence>
<feature type="region of interest" description="Disordered" evidence="1">
    <location>
        <begin position="1"/>
        <end position="29"/>
    </location>
</feature>
<reference evidence="3 4" key="1">
    <citation type="submission" date="2018-09" db="EMBL/GenBank/DDBJ databases">
        <title>Complete genome sequence of Euzebya sp. DY32-46 isolated from seawater of Pacific Ocean.</title>
        <authorList>
            <person name="Xu L."/>
            <person name="Wu Y.-H."/>
            <person name="Xu X.-W."/>
        </authorList>
    </citation>
    <scope>NUCLEOTIDE SEQUENCE [LARGE SCALE GENOMIC DNA]</scope>
    <source>
        <strain evidence="3 4">DY32-46</strain>
        <plasmid evidence="4">pedy32-46i</plasmid>
    </source>
</reference>
<accession>A0A346Y6G9</accession>
<dbReference type="Proteomes" id="UP000264006">
    <property type="component" value="Plasmid pEDY32-46I"/>
</dbReference>
<protein>
    <submittedName>
        <fullName evidence="3">Uncharacterized protein</fullName>
    </submittedName>
</protein>
<dbReference type="EMBL" id="CP031166">
    <property type="protein sequence ID" value="AXV10066.1"/>
    <property type="molecule type" value="Genomic_DNA"/>
</dbReference>
<feature type="compositionally biased region" description="Pro residues" evidence="1">
    <location>
        <begin position="13"/>
        <end position="23"/>
    </location>
</feature>
<dbReference type="RefSeq" id="WP_114594651.1">
    <property type="nucleotide sequence ID" value="NZ_CP031166.1"/>
</dbReference>
<keyword evidence="2" id="KW-0472">Membrane</keyword>
<keyword evidence="2" id="KW-0812">Transmembrane</keyword>
<evidence type="ECO:0000256" key="2">
    <source>
        <dbReference type="SAM" id="Phobius"/>
    </source>
</evidence>
<dbReference type="AlphaFoldDB" id="A0A346Y6G9"/>
<sequence length="70" mass="7493">MPPTDLHPRAANPVPPPPPPGPVPNWEDLAAPCRPDPWADLIGLLSSRPHRWQITAAAVVLVVLLVLLAT</sequence>